<dbReference type="PROSITE" id="PS50146">
    <property type="entry name" value="DAGK"/>
    <property type="match status" value="1"/>
</dbReference>
<keyword evidence="7 15" id="KW-0418">Kinase</keyword>
<evidence type="ECO:0000256" key="13">
    <source>
        <dbReference type="SAM" id="MobiDB-lite"/>
    </source>
</evidence>
<keyword evidence="9" id="KW-0460">Magnesium</keyword>
<keyword evidence="10" id="KW-0443">Lipid metabolism</keyword>
<sequence>MYLFVINPRSGGGMGERAWRRAEECLKERQVEYEALRTGSSEGAGREVERALSRRESWTACVVVGGDGTIHSVLPTLRSRGVPLGIIPAGSGNDTARGFGVPKQTEAALDIILGGSKTGADLLVGAGPEESEAATLTSVACGFDAQVAVNVNAGWYKPLCNALHAGRLAYLIGILHTLMTYKPGRAVIVCDGKKHAFENVWLASVCNLPSYGGGLLIAPQAKPEDGLLDVCVVHGCSRLQVLRLFPTLLKGSHVSLPFVTMLRGRRAAVSFDESRPAIADGEDLGGASPDVRCEPGALTVLTPRPGGD</sequence>
<protein>
    <submittedName>
        <fullName evidence="15">Lipid kinase</fullName>
    </submittedName>
</protein>
<dbReference type="GO" id="GO:0005524">
    <property type="term" value="F:ATP binding"/>
    <property type="evidence" value="ECO:0007669"/>
    <property type="project" value="UniProtKB-KW"/>
</dbReference>
<proteinExistence type="inferred from homology"/>
<evidence type="ECO:0000256" key="12">
    <source>
        <dbReference type="ARBA" id="ARBA00023264"/>
    </source>
</evidence>
<dbReference type="InterPro" id="IPR050187">
    <property type="entry name" value="Lipid_Phosphate_FormReg"/>
</dbReference>
<dbReference type="Pfam" id="PF00781">
    <property type="entry name" value="DAGK_cat"/>
    <property type="match status" value="1"/>
</dbReference>
<dbReference type="GO" id="GO:0005886">
    <property type="term" value="C:plasma membrane"/>
    <property type="evidence" value="ECO:0007669"/>
    <property type="project" value="TreeGrafter"/>
</dbReference>
<accession>A0A089N0L8</accession>
<name>A0A089N0L8_9BACL</name>
<evidence type="ECO:0000256" key="9">
    <source>
        <dbReference type="ARBA" id="ARBA00022842"/>
    </source>
</evidence>
<keyword evidence="6" id="KW-0547">Nucleotide-binding</keyword>
<dbReference type="EMBL" id="CP009286">
    <property type="protein sequence ID" value="AIQ62214.1"/>
    <property type="molecule type" value="Genomic_DNA"/>
</dbReference>
<gene>
    <name evidence="15" type="ORF">PSTEL_02875</name>
</gene>
<dbReference type="InterPro" id="IPR005218">
    <property type="entry name" value="Diacylglycerol/lipid_kinase"/>
</dbReference>
<comment type="similarity">
    <text evidence="2">Belongs to the diacylglycerol/lipid kinase family.</text>
</comment>
<dbReference type="GO" id="GO:0004143">
    <property type="term" value="F:ATP-dependent diacylglycerol kinase activity"/>
    <property type="evidence" value="ECO:0007669"/>
    <property type="project" value="TreeGrafter"/>
</dbReference>
<dbReference type="SMART" id="SM00046">
    <property type="entry name" value="DAGKc"/>
    <property type="match status" value="1"/>
</dbReference>
<evidence type="ECO:0000313" key="16">
    <source>
        <dbReference type="Proteomes" id="UP000029507"/>
    </source>
</evidence>
<keyword evidence="16" id="KW-1185">Reference proteome</keyword>
<dbReference type="SUPFAM" id="SSF111331">
    <property type="entry name" value="NAD kinase/diacylglycerol kinase-like"/>
    <property type="match status" value="1"/>
</dbReference>
<dbReference type="STRING" id="169760.PSTEL_02875"/>
<dbReference type="AlphaFoldDB" id="A0A089N0L8"/>
<keyword evidence="8" id="KW-0067">ATP-binding</keyword>
<evidence type="ECO:0000313" key="15">
    <source>
        <dbReference type="EMBL" id="AIQ62214.1"/>
    </source>
</evidence>
<evidence type="ECO:0000256" key="8">
    <source>
        <dbReference type="ARBA" id="ARBA00022840"/>
    </source>
</evidence>
<keyword evidence="3" id="KW-0444">Lipid biosynthesis</keyword>
<feature type="domain" description="DAGKc" evidence="14">
    <location>
        <begin position="1"/>
        <end position="129"/>
    </location>
</feature>
<dbReference type="PANTHER" id="PTHR12358">
    <property type="entry name" value="SPHINGOSINE KINASE"/>
    <property type="match status" value="1"/>
</dbReference>
<evidence type="ECO:0000256" key="4">
    <source>
        <dbReference type="ARBA" id="ARBA00022679"/>
    </source>
</evidence>
<dbReference type="Proteomes" id="UP000029507">
    <property type="component" value="Chromosome"/>
</dbReference>
<dbReference type="InterPro" id="IPR017438">
    <property type="entry name" value="ATP-NAD_kinase_N"/>
</dbReference>
<dbReference type="OrthoDB" id="9786026at2"/>
<keyword evidence="12" id="KW-1208">Phospholipid metabolism</keyword>
<dbReference type="KEGG" id="pste:PSTEL_02875"/>
<evidence type="ECO:0000256" key="10">
    <source>
        <dbReference type="ARBA" id="ARBA00023098"/>
    </source>
</evidence>
<dbReference type="InterPro" id="IPR001206">
    <property type="entry name" value="Diacylglycerol_kinase_cat_dom"/>
</dbReference>
<evidence type="ECO:0000256" key="7">
    <source>
        <dbReference type="ARBA" id="ARBA00022777"/>
    </source>
</evidence>
<dbReference type="NCBIfam" id="TIGR00147">
    <property type="entry name" value="YegS/Rv2252/BmrU family lipid kinase"/>
    <property type="match status" value="1"/>
</dbReference>
<evidence type="ECO:0000256" key="3">
    <source>
        <dbReference type="ARBA" id="ARBA00022516"/>
    </source>
</evidence>
<comment type="cofactor">
    <cofactor evidence="1">
        <name>Mg(2+)</name>
        <dbReference type="ChEBI" id="CHEBI:18420"/>
    </cofactor>
</comment>
<dbReference type="GO" id="GO:0008654">
    <property type="term" value="P:phospholipid biosynthetic process"/>
    <property type="evidence" value="ECO:0007669"/>
    <property type="project" value="UniProtKB-KW"/>
</dbReference>
<dbReference type="InterPro" id="IPR016064">
    <property type="entry name" value="NAD/diacylglycerol_kinase_sf"/>
</dbReference>
<dbReference type="PANTHER" id="PTHR12358:SF106">
    <property type="entry name" value="LIPID KINASE YEGS"/>
    <property type="match status" value="1"/>
</dbReference>
<dbReference type="HOGENOM" id="CLU_045532_0_2_9"/>
<evidence type="ECO:0000259" key="14">
    <source>
        <dbReference type="PROSITE" id="PS50146"/>
    </source>
</evidence>
<evidence type="ECO:0000256" key="1">
    <source>
        <dbReference type="ARBA" id="ARBA00001946"/>
    </source>
</evidence>
<dbReference type="Gene3D" id="3.40.50.10330">
    <property type="entry name" value="Probable inorganic polyphosphate/atp-NAD kinase, domain 1"/>
    <property type="match status" value="1"/>
</dbReference>
<dbReference type="Pfam" id="PF19279">
    <property type="entry name" value="YegS_C"/>
    <property type="match status" value="1"/>
</dbReference>
<reference evidence="15 16" key="1">
    <citation type="submission" date="2014-08" db="EMBL/GenBank/DDBJ databases">
        <title>Comparative genomics of the Paenibacillus odorifer group.</title>
        <authorList>
            <person name="den Bakker H.C."/>
            <person name="Tsai Y.-C."/>
            <person name="Martin N."/>
            <person name="Korlach J."/>
            <person name="Wiedmann M."/>
        </authorList>
    </citation>
    <scope>NUCLEOTIDE SEQUENCE [LARGE SCALE GENOMIC DNA]</scope>
    <source>
        <strain evidence="15 16">DSM 14472</strain>
    </source>
</reference>
<evidence type="ECO:0000256" key="2">
    <source>
        <dbReference type="ARBA" id="ARBA00005983"/>
    </source>
</evidence>
<evidence type="ECO:0000256" key="5">
    <source>
        <dbReference type="ARBA" id="ARBA00022723"/>
    </source>
</evidence>
<keyword evidence="5" id="KW-0479">Metal-binding</keyword>
<organism evidence="15 16">
    <name type="scientific">Paenibacillus stellifer</name>
    <dbReference type="NCBI Taxonomy" id="169760"/>
    <lineage>
        <taxon>Bacteria</taxon>
        <taxon>Bacillati</taxon>
        <taxon>Bacillota</taxon>
        <taxon>Bacilli</taxon>
        <taxon>Bacillales</taxon>
        <taxon>Paenibacillaceae</taxon>
        <taxon>Paenibacillus</taxon>
    </lineage>
</organism>
<dbReference type="GO" id="GO:0046872">
    <property type="term" value="F:metal ion binding"/>
    <property type="evidence" value="ECO:0007669"/>
    <property type="project" value="UniProtKB-KW"/>
</dbReference>
<keyword evidence="11" id="KW-0594">Phospholipid biosynthesis</keyword>
<evidence type="ECO:0000256" key="11">
    <source>
        <dbReference type="ARBA" id="ARBA00023209"/>
    </source>
</evidence>
<feature type="region of interest" description="Disordered" evidence="13">
    <location>
        <begin position="284"/>
        <end position="308"/>
    </location>
</feature>
<dbReference type="Gene3D" id="2.60.200.40">
    <property type="match status" value="1"/>
</dbReference>
<keyword evidence="4" id="KW-0808">Transferase</keyword>
<evidence type="ECO:0000256" key="6">
    <source>
        <dbReference type="ARBA" id="ARBA00022741"/>
    </source>
</evidence>
<dbReference type="InterPro" id="IPR045540">
    <property type="entry name" value="YegS/DAGK_C"/>
</dbReference>
<dbReference type="RefSeq" id="WP_038693331.1">
    <property type="nucleotide sequence ID" value="NZ_CP009286.1"/>
</dbReference>